<dbReference type="Gene3D" id="3.30.70.920">
    <property type="match status" value="1"/>
</dbReference>
<keyword evidence="6" id="KW-1185">Reference proteome</keyword>
<evidence type="ECO:0000256" key="1">
    <source>
        <dbReference type="ARBA" id="ARBA00023015"/>
    </source>
</evidence>
<evidence type="ECO:0000313" key="6">
    <source>
        <dbReference type="Proteomes" id="UP000471521"/>
    </source>
</evidence>
<sequence>MDEQDVEILKAVAEVGEPSPKAIEAETGIPKSTVHYRLEKLRENGIVEDELFNLDLKAIGLNLTVITEVMADYEEGYHEEVGEQLSAIQGVNQVYFTMGDTDFIVIAHLSSREMVEELVVAYEGIDAIQRTSTNFAITTIKNERIPLRNYDLDTLKDIVMDD</sequence>
<proteinExistence type="predicted"/>
<dbReference type="GO" id="GO:0043200">
    <property type="term" value="P:response to amino acid"/>
    <property type="evidence" value="ECO:0007669"/>
    <property type="project" value="TreeGrafter"/>
</dbReference>
<dbReference type="EMBL" id="WUUU01000127">
    <property type="protein sequence ID" value="MXR21575.1"/>
    <property type="molecule type" value="Genomic_DNA"/>
</dbReference>
<dbReference type="Pfam" id="PF01037">
    <property type="entry name" value="AsnC_trans_reg"/>
    <property type="match status" value="1"/>
</dbReference>
<dbReference type="PANTHER" id="PTHR30154">
    <property type="entry name" value="LEUCINE-RESPONSIVE REGULATORY PROTEIN"/>
    <property type="match status" value="1"/>
</dbReference>
<dbReference type="SMART" id="SM00344">
    <property type="entry name" value="HTH_ASNC"/>
    <property type="match status" value="1"/>
</dbReference>
<dbReference type="OrthoDB" id="183514at2157"/>
<reference evidence="5 6" key="1">
    <citation type="submission" date="2019-12" db="EMBL/GenBank/DDBJ databases">
        <title>Isolation and characterization of three novel carbon monoxide-oxidizing members of Halobacteria from salione crusts and soils.</title>
        <authorList>
            <person name="Myers M.R."/>
            <person name="King G.M."/>
        </authorList>
    </citation>
    <scope>NUCLEOTIDE SEQUENCE [LARGE SCALE GENOMIC DNA]</scope>
    <source>
        <strain evidence="5 6">PCN9</strain>
    </source>
</reference>
<keyword evidence="2" id="KW-0238">DNA-binding</keyword>
<dbReference type="InterPro" id="IPR036388">
    <property type="entry name" value="WH-like_DNA-bd_sf"/>
</dbReference>
<dbReference type="SUPFAM" id="SSF54909">
    <property type="entry name" value="Dimeric alpha+beta barrel"/>
    <property type="match status" value="1"/>
</dbReference>
<dbReference type="InterPro" id="IPR019888">
    <property type="entry name" value="Tscrpt_reg_AsnC-like"/>
</dbReference>
<dbReference type="RefSeq" id="WP_159527034.1">
    <property type="nucleotide sequence ID" value="NZ_WUUU01000127.1"/>
</dbReference>
<dbReference type="PANTHER" id="PTHR30154:SF34">
    <property type="entry name" value="TRANSCRIPTIONAL REGULATOR AZLB"/>
    <property type="match status" value="1"/>
</dbReference>
<dbReference type="InterPro" id="IPR019887">
    <property type="entry name" value="Tscrpt_reg_AsnC/Lrp_C"/>
</dbReference>
<dbReference type="GO" id="GO:0005829">
    <property type="term" value="C:cytosol"/>
    <property type="evidence" value="ECO:0007669"/>
    <property type="project" value="TreeGrafter"/>
</dbReference>
<evidence type="ECO:0000256" key="3">
    <source>
        <dbReference type="ARBA" id="ARBA00023163"/>
    </source>
</evidence>
<feature type="domain" description="Transcription regulator AsnC/Lrp ligand binding" evidence="4">
    <location>
        <begin position="74"/>
        <end position="137"/>
    </location>
</feature>
<comment type="caution">
    <text evidence="5">The sequence shown here is derived from an EMBL/GenBank/DDBJ whole genome shotgun (WGS) entry which is preliminary data.</text>
</comment>
<protein>
    <submittedName>
        <fullName evidence="5">ArsR family transcriptional regulator</fullName>
    </submittedName>
</protein>
<dbReference type="CDD" id="cd00090">
    <property type="entry name" value="HTH_ARSR"/>
    <property type="match status" value="1"/>
</dbReference>
<dbReference type="InterPro" id="IPR011008">
    <property type="entry name" value="Dimeric_a/b-barrel"/>
</dbReference>
<dbReference type="GO" id="GO:0043565">
    <property type="term" value="F:sequence-specific DNA binding"/>
    <property type="evidence" value="ECO:0007669"/>
    <property type="project" value="InterPro"/>
</dbReference>
<dbReference type="Proteomes" id="UP000471521">
    <property type="component" value="Unassembled WGS sequence"/>
</dbReference>
<accession>A0A6B0SIT2</accession>
<name>A0A6B0SIT2_9EURY</name>
<evidence type="ECO:0000256" key="2">
    <source>
        <dbReference type="ARBA" id="ARBA00023125"/>
    </source>
</evidence>
<organism evidence="5 6">
    <name type="scientific">Halobacterium bonnevillei</name>
    <dbReference type="NCBI Taxonomy" id="2692200"/>
    <lineage>
        <taxon>Archaea</taxon>
        <taxon>Methanobacteriati</taxon>
        <taxon>Methanobacteriota</taxon>
        <taxon>Stenosarchaea group</taxon>
        <taxon>Halobacteria</taxon>
        <taxon>Halobacteriales</taxon>
        <taxon>Halobacteriaceae</taxon>
        <taxon>Halobacterium</taxon>
    </lineage>
</organism>
<dbReference type="Gene3D" id="1.10.10.10">
    <property type="entry name" value="Winged helix-like DNA-binding domain superfamily/Winged helix DNA-binding domain"/>
    <property type="match status" value="1"/>
</dbReference>
<keyword evidence="3" id="KW-0804">Transcription</keyword>
<dbReference type="AlphaFoldDB" id="A0A6B0SIT2"/>
<dbReference type="InterPro" id="IPR011991">
    <property type="entry name" value="ArsR-like_HTH"/>
</dbReference>
<gene>
    <name evidence="5" type="ORF">GRX66_13520</name>
</gene>
<evidence type="ECO:0000259" key="4">
    <source>
        <dbReference type="Pfam" id="PF01037"/>
    </source>
</evidence>
<dbReference type="InterPro" id="IPR036390">
    <property type="entry name" value="WH_DNA-bd_sf"/>
</dbReference>
<dbReference type="PRINTS" id="PR00033">
    <property type="entry name" value="HTHASNC"/>
</dbReference>
<keyword evidence="1" id="KW-0805">Transcription regulation</keyword>
<dbReference type="SUPFAM" id="SSF46785">
    <property type="entry name" value="Winged helix' DNA-binding domain"/>
    <property type="match status" value="1"/>
</dbReference>
<dbReference type="Pfam" id="PF12840">
    <property type="entry name" value="HTH_20"/>
    <property type="match status" value="1"/>
</dbReference>
<evidence type="ECO:0000313" key="5">
    <source>
        <dbReference type="EMBL" id="MXR21575.1"/>
    </source>
</evidence>
<dbReference type="InterPro" id="IPR000485">
    <property type="entry name" value="AsnC-type_HTH_dom"/>
</dbReference>